<organism evidence="1 2">
    <name type="scientific">Mycena pura</name>
    <dbReference type="NCBI Taxonomy" id="153505"/>
    <lineage>
        <taxon>Eukaryota</taxon>
        <taxon>Fungi</taxon>
        <taxon>Dikarya</taxon>
        <taxon>Basidiomycota</taxon>
        <taxon>Agaricomycotina</taxon>
        <taxon>Agaricomycetes</taxon>
        <taxon>Agaricomycetidae</taxon>
        <taxon>Agaricales</taxon>
        <taxon>Marasmiineae</taxon>
        <taxon>Mycenaceae</taxon>
        <taxon>Mycena</taxon>
    </lineage>
</organism>
<dbReference type="AlphaFoldDB" id="A0AAD6Y866"/>
<dbReference type="EMBL" id="JARJCW010000046">
    <property type="protein sequence ID" value="KAJ7204775.1"/>
    <property type="molecule type" value="Genomic_DNA"/>
</dbReference>
<dbReference type="InterPro" id="IPR011009">
    <property type="entry name" value="Kinase-like_dom_sf"/>
</dbReference>
<reference evidence="1" key="1">
    <citation type="submission" date="2023-03" db="EMBL/GenBank/DDBJ databases">
        <title>Massive genome expansion in bonnet fungi (Mycena s.s.) driven by repeated elements and novel gene families across ecological guilds.</title>
        <authorList>
            <consortium name="Lawrence Berkeley National Laboratory"/>
            <person name="Harder C.B."/>
            <person name="Miyauchi S."/>
            <person name="Viragh M."/>
            <person name="Kuo A."/>
            <person name="Thoen E."/>
            <person name="Andreopoulos B."/>
            <person name="Lu D."/>
            <person name="Skrede I."/>
            <person name="Drula E."/>
            <person name="Henrissat B."/>
            <person name="Morin E."/>
            <person name="Kohler A."/>
            <person name="Barry K."/>
            <person name="LaButti K."/>
            <person name="Morin E."/>
            <person name="Salamov A."/>
            <person name="Lipzen A."/>
            <person name="Mereny Z."/>
            <person name="Hegedus B."/>
            <person name="Baldrian P."/>
            <person name="Stursova M."/>
            <person name="Weitz H."/>
            <person name="Taylor A."/>
            <person name="Grigoriev I.V."/>
            <person name="Nagy L.G."/>
            <person name="Martin F."/>
            <person name="Kauserud H."/>
        </authorList>
    </citation>
    <scope>NUCLEOTIDE SEQUENCE</scope>
    <source>
        <strain evidence="1">9144</strain>
    </source>
</reference>
<keyword evidence="2" id="KW-1185">Reference proteome</keyword>
<accession>A0AAD6Y866</accession>
<protein>
    <submittedName>
        <fullName evidence="1">Uncharacterized protein</fullName>
    </submittedName>
</protein>
<proteinExistence type="predicted"/>
<dbReference type="Gene3D" id="1.10.510.10">
    <property type="entry name" value="Transferase(Phosphotransferase) domain 1"/>
    <property type="match status" value="1"/>
</dbReference>
<comment type="caution">
    <text evidence="1">The sequence shown here is derived from an EMBL/GenBank/DDBJ whole genome shotgun (WGS) entry which is preliminary data.</text>
</comment>
<dbReference type="SUPFAM" id="SSF56112">
    <property type="entry name" value="Protein kinase-like (PK-like)"/>
    <property type="match status" value="1"/>
</dbReference>
<sequence>MTLESPKPVPYYYYCLGLGRAAAAPLRAAPLRTAPLRSHPLRSHEDAEDDDLDDRFWNLREDQHADPDELAAVWEEKFPDSTCGVLVVDAGTRAINIPALVLEYTGDACLALVDIVEGFGARGFVHNDISKQNVLLSPRESPTGTVLIDFGCSVVRHHTDDDEIWDFTVRLFESKGIKLQVAG</sequence>
<evidence type="ECO:0000313" key="2">
    <source>
        <dbReference type="Proteomes" id="UP001219525"/>
    </source>
</evidence>
<evidence type="ECO:0000313" key="1">
    <source>
        <dbReference type="EMBL" id="KAJ7204775.1"/>
    </source>
</evidence>
<dbReference type="Proteomes" id="UP001219525">
    <property type="component" value="Unassembled WGS sequence"/>
</dbReference>
<name>A0AAD6Y866_9AGAR</name>
<gene>
    <name evidence="1" type="ORF">GGX14DRAFT_569355</name>
</gene>